<dbReference type="Proteomes" id="UP000885660">
    <property type="component" value="Unassembled WGS sequence"/>
</dbReference>
<dbReference type="Pfam" id="PF02463">
    <property type="entry name" value="SMC_N"/>
    <property type="match status" value="1"/>
</dbReference>
<evidence type="ECO:0000256" key="5">
    <source>
        <dbReference type="ARBA" id="ARBA00023125"/>
    </source>
</evidence>
<dbReference type="GO" id="GO:0005737">
    <property type="term" value="C:cytoplasm"/>
    <property type="evidence" value="ECO:0007669"/>
    <property type="project" value="UniProtKB-SubCell"/>
</dbReference>
<comment type="similarity">
    <text evidence="6">Belongs to the RecF family.</text>
</comment>
<dbReference type="HAMAP" id="MF_00365">
    <property type="entry name" value="RecF"/>
    <property type="match status" value="1"/>
</dbReference>
<dbReference type="GO" id="GO:0006302">
    <property type="term" value="P:double-strand break repair"/>
    <property type="evidence" value="ECO:0007669"/>
    <property type="project" value="TreeGrafter"/>
</dbReference>
<reference evidence="8" key="1">
    <citation type="journal article" date="2020" name="mSystems">
        <title>Genome- and Community-Level Interaction Insights into Carbon Utilization and Element Cycling Functions of Hydrothermarchaeota in Hydrothermal Sediment.</title>
        <authorList>
            <person name="Zhou Z."/>
            <person name="Liu Y."/>
            <person name="Xu W."/>
            <person name="Pan J."/>
            <person name="Luo Z.H."/>
            <person name="Li M."/>
        </authorList>
    </citation>
    <scope>NUCLEOTIDE SEQUENCE [LARGE SCALE GENOMIC DNA]</scope>
    <source>
        <strain evidence="8">HyVt-219</strain>
    </source>
</reference>
<evidence type="ECO:0000313" key="8">
    <source>
        <dbReference type="EMBL" id="HDN85245.1"/>
    </source>
</evidence>
<keyword evidence="1 6" id="KW-0963">Cytoplasm</keyword>
<keyword evidence="5 6" id="KW-0238">DNA-binding</keyword>
<evidence type="ECO:0000256" key="2">
    <source>
        <dbReference type="ARBA" id="ARBA00022705"/>
    </source>
</evidence>
<protein>
    <recommendedName>
        <fullName evidence="6">DNA replication and repair protein RecF</fullName>
    </recommendedName>
</protein>
<comment type="function">
    <text evidence="6">The RecF protein is involved in DNA metabolism; it is required for DNA replication and normal SOS inducibility. RecF binds preferentially to single-stranded, linear DNA. It also seems to bind ATP.</text>
</comment>
<evidence type="ECO:0000256" key="1">
    <source>
        <dbReference type="ARBA" id="ARBA00022490"/>
    </source>
</evidence>
<gene>
    <name evidence="6 8" type="primary">recF</name>
    <name evidence="8" type="ORF">ENG47_05790</name>
</gene>
<evidence type="ECO:0000259" key="7">
    <source>
        <dbReference type="Pfam" id="PF02463"/>
    </source>
</evidence>
<proteinExistence type="inferred from homology"/>
<dbReference type="PANTHER" id="PTHR32182">
    <property type="entry name" value="DNA REPLICATION AND REPAIR PROTEIN RECF"/>
    <property type="match status" value="1"/>
</dbReference>
<feature type="domain" description="RecF/RecN/SMC N-terminal" evidence="7">
    <location>
        <begin position="3"/>
        <end position="348"/>
    </location>
</feature>
<keyword evidence="6" id="KW-0227">DNA damage</keyword>
<keyword evidence="4 6" id="KW-0067">ATP-binding</keyword>
<dbReference type="Gene3D" id="1.20.1050.90">
    <property type="entry name" value="RecF/RecN/SMC, N-terminal domain"/>
    <property type="match status" value="1"/>
</dbReference>
<dbReference type="Gene3D" id="3.40.50.300">
    <property type="entry name" value="P-loop containing nucleotide triphosphate hydrolases"/>
    <property type="match status" value="1"/>
</dbReference>
<dbReference type="GO" id="GO:0000731">
    <property type="term" value="P:DNA synthesis involved in DNA repair"/>
    <property type="evidence" value="ECO:0007669"/>
    <property type="project" value="TreeGrafter"/>
</dbReference>
<dbReference type="InterPro" id="IPR042174">
    <property type="entry name" value="RecF_2"/>
</dbReference>
<accession>A0A7V0QRG5</accession>
<evidence type="ECO:0000256" key="4">
    <source>
        <dbReference type="ARBA" id="ARBA00022840"/>
    </source>
</evidence>
<name>A0A7V0QRG5_UNCAE</name>
<evidence type="ECO:0000256" key="6">
    <source>
        <dbReference type="HAMAP-Rule" id="MF_00365"/>
    </source>
</evidence>
<evidence type="ECO:0000256" key="3">
    <source>
        <dbReference type="ARBA" id="ARBA00022741"/>
    </source>
</evidence>
<dbReference type="GO" id="GO:0009432">
    <property type="term" value="P:SOS response"/>
    <property type="evidence" value="ECO:0007669"/>
    <property type="project" value="UniProtKB-UniRule"/>
</dbReference>
<dbReference type="AlphaFoldDB" id="A0A7V0QRG5"/>
<dbReference type="GO" id="GO:0005524">
    <property type="term" value="F:ATP binding"/>
    <property type="evidence" value="ECO:0007669"/>
    <property type="project" value="UniProtKB-UniRule"/>
</dbReference>
<keyword evidence="6" id="KW-0742">SOS response</keyword>
<organism evidence="8">
    <name type="scientific">Aerophobetes bacterium</name>
    <dbReference type="NCBI Taxonomy" id="2030807"/>
    <lineage>
        <taxon>Bacteria</taxon>
        <taxon>Candidatus Aerophobota</taxon>
    </lineage>
</organism>
<keyword evidence="6" id="KW-0234">DNA repair</keyword>
<feature type="binding site" evidence="6">
    <location>
        <begin position="30"/>
        <end position="37"/>
    </location>
    <ligand>
        <name>ATP</name>
        <dbReference type="ChEBI" id="CHEBI:30616"/>
    </ligand>
</feature>
<comment type="caution">
    <text evidence="8">The sequence shown here is derived from an EMBL/GenBank/DDBJ whole genome shotgun (WGS) entry which is preliminary data.</text>
</comment>
<dbReference type="PANTHER" id="PTHR32182:SF0">
    <property type="entry name" value="DNA REPLICATION AND REPAIR PROTEIN RECF"/>
    <property type="match status" value="1"/>
</dbReference>
<dbReference type="InterPro" id="IPR003395">
    <property type="entry name" value="RecF/RecN/SMC_N"/>
</dbReference>
<dbReference type="EMBL" id="DRBC01000349">
    <property type="protein sequence ID" value="HDN85245.1"/>
    <property type="molecule type" value="Genomic_DNA"/>
</dbReference>
<keyword evidence="2 6" id="KW-0235">DNA replication</keyword>
<dbReference type="NCBIfam" id="TIGR00611">
    <property type="entry name" value="recf"/>
    <property type="match status" value="1"/>
</dbReference>
<dbReference type="SUPFAM" id="SSF52540">
    <property type="entry name" value="P-loop containing nucleoside triphosphate hydrolases"/>
    <property type="match status" value="1"/>
</dbReference>
<keyword evidence="3 6" id="KW-0547">Nucleotide-binding</keyword>
<dbReference type="InterPro" id="IPR001238">
    <property type="entry name" value="DNA-binding_RecF"/>
</dbReference>
<sequence length="375" mass="43467">MWLRNIQISNFRNFSHFELEFSSTLNLFEGGNAQGKTNLLEAIYCLGRGTSFRTSTDQIMIKWNRDTLYLSGEGEIEGNFHKYEFSLSRDSGKIRRVNSHRVSIGNTSYWLWMIVFSARDIRIIQAGPGYRRNFLDELLFFTSPGFSHIRFSFNKVLSQRNALLGLAGEKGGIEDKNIEVWDSQFLELGSRIIYLRLMILRKLESIFCDIYRELTGLNRSCQFIYSCSFFKEKNNNYSIEDIKEIFSSQLKKIRSKELKYRVSLIGPHRDDFKIIVSGIDQRIFGSQGEQKIASIALRLAEVALVREIKKEQPIVLLDDVTSDLDPPRERFLLEALKGKGQIFLTTVDLSRFYPEFLSDSLIFHIENGKVTHGKR</sequence>
<dbReference type="GO" id="GO:0003697">
    <property type="term" value="F:single-stranded DNA binding"/>
    <property type="evidence" value="ECO:0007669"/>
    <property type="project" value="UniProtKB-UniRule"/>
</dbReference>
<dbReference type="GO" id="GO:0006260">
    <property type="term" value="P:DNA replication"/>
    <property type="evidence" value="ECO:0007669"/>
    <property type="project" value="UniProtKB-UniRule"/>
</dbReference>
<comment type="subcellular location">
    <subcellularLocation>
        <location evidence="6">Cytoplasm</location>
    </subcellularLocation>
</comment>
<dbReference type="InterPro" id="IPR027417">
    <property type="entry name" value="P-loop_NTPase"/>
</dbReference>